<dbReference type="InterPro" id="IPR036188">
    <property type="entry name" value="FAD/NAD-bd_sf"/>
</dbReference>
<evidence type="ECO:0000313" key="3">
    <source>
        <dbReference type="EMBL" id="KAK4503284.1"/>
    </source>
</evidence>
<proteinExistence type="inferred from homology"/>
<keyword evidence="4" id="KW-1185">Reference proteome</keyword>
<gene>
    <name evidence="3" type="ORF">PRZ48_006712</name>
</gene>
<evidence type="ECO:0000313" key="4">
    <source>
        <dbReference type="Proteomes" id="UP001305779"/>
    </source>
</evidence>
<comment type="caution">
    <text evidence="3">The sequence shown here is derived from an EMBL/GenBank/DDBJ whole genome shotgun (WGS) entry which is preliminary data.</text>
</comment>
<organism evidence="3 4">
    <name type="scientific">Zasmidium cellare</name>
    <name type="common">Wine cellar mold</name>
    <name type="synonym">Racodium cellare</name>
    <dbReference type="NCBI Taxonomy" id="395010"/>
    <lineage>
        <taxon>Eukaryota</taxon>
        <taxon>Fungi</taxon>
        <taxon>Dikarya</taxon>
        <taxon>Ascomycota</taxon>
        <taxon>Pezizomycotina</taxon>
        <taxon>Dothideomycetes</taxon>
        <taxon>Dothideomycetidae</taxon>
        <taxon>Mycosphaerellales</taxon>
        <taxon>Mycosphaerellaceae</taxon>
        <taxon>Zasmidium</taxon>
    </lineage>
</organism>
<name>A0ABR0ENU2_ZASCE</name>
<protein>
    <recommendedName>
        <fullName evidence="2">Glucose-methanol-choline oxidoreductase C-terminal domain-containing protein</fullName>
    </recommendedName>
</protein>
<dbReference type="Pfam" id="PF05199">
    <property type="entry name" value="GMC_oxred_C"/>
    <property type="match status" value="1"/>
</dbReference>
<dbReference type="PANTHER" id="PTHR11552:SF80">
    <property type="entry name" value="GMC OXIDOREDUCTASE"/>
    <property type="match status" value="1"/>
</dbReference>
<sequence length="491" mass="53072">MAWAFYVEHYTNTTQACRDNKYTWRHANGSIFIGTGEDAGNDAEPLGIFYPRGATLGGSTQVNGMCFTLPPDSQWDELATLTGDSSWNSTRHGFDGYIHPGLRDVLGSVYEALGQSKPNSTADLINRVGRDMNRLDPTRYDHSDLYTMVIDQNADHVRTGARDYIIDTLQATYANGSRRYPGLTISTQSFATKVLFANKTTGPARPRATGVEYILKLSGIGPREELEQHNIPVVVDLPAVGQNLQDTYEGGITVEAAQDFTTLFTNCTFGNPGDPCLAEFQLNHTGPYTIGSAWAALLFRSSVATTPDTDIYAYGASASIFSGFYEGYAEAQAPPSTFWWSLVKMRPQGRGSVTLRSADPFDTPVINFDYFANEGGVHDLQALTDAVEFLLPAMNNTAGGYAPFTIIAPEPSVSIEQGIKDFAFGHHCTGTCAMGPANSSSSCVDSQLRVLGVDGLRVVDASVFQEAMGAFPVLPTFMLSQKAAGVILGDL</sequence>
<dbReference type="PANTHER" id="PTHR11552">
    <property type="entry name" value="GLUCOSE-METHANOL-CHOLINE GMC OXIDOREDUCTASE"/>
    <property type="match status" value="1"/>
</dbReference>
<reference evidence="3 4" key="1">
    <citation type="journal article" date="2023" name="G3 (Bethesda)">
        <title>A chromosome-level genome assembly of Zasmidium syzygii isolated from banana leaves.</title>
        <authorList>
            <person name="van Westerhoven A.C."/>
            <person name="Mehrabi R."/>
            <person name="Talebi R."/>
            <person name="Steentjes M.B.F."/>
            <person name="Corcolon B."/>
            <person name="Chong P.A."/>
            <person name="Kema G.H.J."/>
            <person name="Seidl M.F."/>
        </authorList>
    </citation>
    <scope>NUCLEOTIDE SEQUENCE [LARGE SCALE GENOMIC DNA]</scope>
    <source>
        <strain evidence="3 4">P124</strain>
    </source>
</reference>
<dbReference type="Gene3D" id="3.30.560.10">
    <property type="entry name" value="Glucose Oxidase, domain 3"/>
    <property type="match status" value="1"/>
</dbReference>
<dbReference type="SUPFAM" id="SSF51905">
    <property type="entry name" value="FAD/NAD(P)-binding domain"/>
    <property type="match status" value="1"/>
</dbReference>
<evidence type="ECO:0000259" key="2">
    <source>
        <dbReference type="Pfam" id="PF05199"/>
    </source>
</evidence>
<accession>A0ABR0ENU2</accession>
<dbReference type="Gene3D" id="3.30.410.10">
    <property type="entry name" value="Cholesterol Oxidase, domain 2"/>
    <property type="match status" value="1"/>
</dbReference>
<dbReference type="EMBL" id="JAXOVC010000004">
    <property type="protein sequence ID" value="KAK4503284.1"/>
    <property type="molecule type" value="Genomic_DNA"/>
</dbReference>
<dbReference type="PIRSF" id="PIRSF000137">
    <property type="entry name" value="Alcohol_oxidase"/>
    <property type="match status" value="1"/>
</dbReference>
<dbReference type="SUPFAM" id="SSF54373">
    <property type="entry name" value="FAD-linked reductases, C-terminal domain"/>
    <property type="match status" value="1"/>
</dbReference>
<comment type="similarity">
    <text evidence="1">Belongs to the GMC oxidoreductase family.</text>
</comment>
<evidence type="ECO:0000256" key="1">
    <source>
        <dbReference type="ARBA" id="ARBA00010790"/>
    </source>
</evidence>
<feature type="domain" description="Glucose-methanol-choline oxidoreductase C-terminal" evidence="2">
    <location>
        <begin position="347"/>
        <end position="479"/>
    </location>
</feature>
<dbReference type="InterPro" id="IPR012132">
    <property type="entry name" value="GMC_OxRdtase"/>
</dbReference>
<dbReference type="InterPro" id="IPR007867">
    <property type="entry name" value="GMC_OxRtase_C"/>
</dbReference>
<dbReference type="Gene3D" id="3.50.50.60">
    <property type="entry name" value="FAD/NAD(P)-binding domain"/>
    <property type="match status" value="2"/>
</dbReference>
<dbReference type="Proteomes" id="UP001305779">
    <property type="component" value="Unassembled WGS sequence"/>
</dbReference>